<dbReference type="GO" id="GO:0004029">
    <property type="term" value="F:aldehyde dehydrogenase (NAD+) activity"/>
    <property type="evidence" value="ECO:0007669"/>
    <property type="project" value="UniProtKB-EC"/>
</dbReference>
<evidence type="ECO:0000256" key="6">
    <source>
        <dbReference type="RuleBase" id="RU003345"/>
    </source>
</evidence>
<dbReference type="EMBL" id="NKUJ01000002">
    <property type="protein sequence ID" value="RMJ20065.1"/>
    <property type="molecule type" value="Genomic_DNA"/>
</dbReference>
<organism evidence="8 9">
    <name type="scientific">Fusarium kuroshium</name>
    <dbReference type="NCBI Taxonomy" id="2010991"/>
    <lineage>
        <taxon>Eukaryota</taxon>
        <taxon>Fungi</taxon>
        <taxon>Dikarya</taxon>
        <taxon>Ascomycota</taxon>
        <taxon>Pezizomycotina</taxon>
        <taxon>Sordariomycetes</taxon>
        <taxon>Hypocreomycetidae</taxon>
        <taxon>Hypocreales</taxon>
        <taxon>Nectriaceae</taxon>
        <taxon>Fusarium</taxon>
        <taxon>Fusarium solani species complex</taxon>
    </lineage>
</organism>
<comment type="similarity">
    <text evidence="1 6">Belongs to the aldehyde dehydrogenase family.</text>
</comment>
<dbReference type="FunFam" id="3.40.605.10:FF:000050">
    <property type="entry name" value="Aldehyde dehydrogenase, mitochondrial"/>
    <property type="match status" value="1"/>
</dbReference>
<dbReference type="EC" id="1.2.1.3" evidence="3"/>
<dbReference type="GO" id="GO:0046394">
    <property type="term" value="P:carboxylic acid biosynthetic process"/>
    <property type="evidence" value="ECO:0007669"/>
    <property type="project" value="UniProtKB-ARBA"/>
</dbReference>
<sequence>MSESSLQLNPTAPNGRQITFKRGLFIDNEFVSSTGGESLRPIDPTTEAEICQVDAANADDIDRAVKAAQRALNNSEWRDISGTERGAMMNRLADLMERHQESLATLESWNAGKPYTSVLNLEIPAAIGCIRYYAGWADKLHGQTIPTHSKKFAYTVRQPIGVCGQIIPWNYPVLMAAWKLGPALATGNTIVLKPAERTPLSMLYIAKLVVRAGFPPGVINVVNGYGRTAGHALVSHPGVAKIAFTGSTITGRLIQQTAGATLKKVTLETGGKSPLLVFNDADIEQAAKWAHLGIMSNQGQICTANSRLLVQSGVYKQFIKRFVELVEAHKIGNLFDEDTFQGPQISKAHLEKIMSYVKGAVEEGATLETGGGTWGEKGFFMQPTVFSNVSSSMKIYREEIFGPVVAISSFDEEEEAIAMANDSEFGLAASVFTGNIQRSHRVSTRLDAGMVWVNSSTDSDFRVPFGGMKQSGIGRELGEAGLEGYMQVKSVHVNVGLELSDATGGKTMAHALAVSVLALSVWLIDLPASLAARVVMPPH</sequence>
<proteinExistence type="inferred from homology"/>
<dbReference type="PROSITE" id="PS00687">
    <property type="entry name" value="ALDEHYDE_DEHYDR_GLU"/>
    <property type="match status" value="1"/>
</dbReference>
<dbReference type="STRING" id="2010991.A0A3M2SRW5"/>
<dbReference type="PANTHER" id="PTHR11699">
    <property type="entry name" value="ALDEHYDE DEHYDROGENASE-RELATED"/>
    <property type="match status" value="1"/>
</dbReference>
<dbReference type="InterPro" id="IPR015590">
    <property type="entry name" value="Aldehyde_DH_dom"/>
</dbReference>
<dbReference type="OrthoDB" id="310895at2759"/>
<evidence type="ECO:0000256" key="1">
    <source>
        <dbReference type="ARBA" id="ARBA00009986"/>
    </source>
</evidence>
<dbReference type="FunFam" id="3.40.605.10:FF:000026">
    <property type="entry name" value="Aldehyde dehydrogenase, putative"/>
    <property type="match status" value="1"/>
</dbReference>
<feature type="domain" description="Aldehyde dehydrogenase" evidence="7">
    <location>
        <begin position="30"/>
        <end position="491"/>
    </location>
</feature>
<dbReference type="InterPro" id="IPR016163">
    <property type="entry name" value="Ald_DH_C"/>
</dbReference>
<keyword evidence="2 6" id="KW-0560">Oxidoreductase</keyword>
<dbReference type="CDD" id="cd07091">
    <property type="entry name" value="ALDH_F1-2_Ald2-like"/>
    <property type="match status" value="1"/>
</dbReference>
<comment type="catalytic activity">
    <reaction evidence="4">
        <text>an aldehyde + NAD(+) + H2O = a carboxylate + NADH + 2 H(+)</text>
        <dbReference type="Rhea" id="RHEA:16185"/>
        <dbReference type="ChEBI" id="CHEBI:15377"/>
        <dbReference type="ChEBI" id="CHEBI:15378"/>
        <dbReference type="ChEBI" id="CHEBI:17478"/>
        <dbReference type="ChEBI" id="CHEBI:29067"/>
        <dbReference type="ChEBI" id="CHEBI:57540"/>
        <dbReference type="ChEBI" id="CHEBI:57945"/>
        <dbReference type="EC" id="1.2.1.3"/>
    </reaction>
</comment>
<reference evidence="8 9" key="1">
    <citation type="submission" date="2017-06" db="EMBL/GenBank/DDBJ databases">
        <title>Comparative genomic analysis of Ambrosia Fusariam Clade fungi.</title>
        <authorList>
            <person name="Stajich J.E."/>
            <person name="Carrillo J."/>
            <person name="Kijimoto T."/>
            <person name="Eskalen A."/>
            <person name="O'Donnell K."/>
            <person name="Kasson M."/>
        </authorList>
    </citation>
    <scope>NUCLEOTIDE SEQUENCE [LARGE SCALE GENOMIC DNA]</scope>
    <source>
        <strain evidence="8">UCR3666</strain>
    </source>
</reference>
<dbReference type="Gene3D" id="3.40.309.10">
    <property type="entry name" value="Aldehyde Dehydrogenase, Chain A, domain 2"/>
    <property type="match status" value="1"/>
</dbReference>
<keyword evidence="9" id="KW-1185">Reference proteome</keyword>
<evidence type="ECO:0000256" key="4">
    <source>
        <dbReference type="ARBA" id="ARBA00049194"/>
    </source>
</evidence>
<evidence type="ECO:0000313" key="8">
    <source>
        <dbReference type="EMBL" id="RMJ20065.1"/>
    </source>
</evidence>
<dbReference type="InterPro" id="IPR016162">
    <property type="entry name" value="Ald_DH_N"/>
</dbReference>
<evidence type="ECO:0000256" key="3">
    <source>
        <dbReference type="ARBA" id="ARBA00024226"/>
    </source>
</evidence>
<dbReference type="Gene3D" id="3.40.605.10">
    <property type="entry name" value="Aldehyde Dehydrogenase, Chain A, domain 1"/>
    <property type="match status" value="1"/>
</dbReference>
<dbReference type="InterPro" id="IPR016161">
    <property type="entry name" value="Ald_DH/histidinol_DH"/>
</dbReference>
<dbReference type="SUPFAM" id="SSF53720">
    <property type="entry name" value="ALDH-like"/>
    <property type="match status" value="1"/>
</dbReference>
<evidence type="ECO:0000313" key="9">
    <source>
        <dbReference type="Proteomes" id="UP000277212"/>
    </source>
</evidence>
<protein>
    <recommendedName>
        <fullName evidence="3">aldehyde dehydrogenase (NAD(+))</fullName>
        <ecNumber evidence="3">1.2.1.3</ecNumber>
    </recommendedName>
</protein>
<dbReference type="AlphaFoldDB" id="A0A3M2SRW5"/>
<accession>A0A3M2SRW5</accession>
<dbReference type="InterPro" id="IPR029510">
    <property type="entry name" value="Ald_DH_CS_GLU"/>
</dbReference>
<comment type="caution">
    <text evidence="8">The sequence shown here is derived from an EMBL/GenBank/DDBJ whole genome shotgun (WGS) entry which is preliminary data.</text>
</comment>
<evidence type="ECO:0000259" key="7">
    <source>
        <dbReference type="Pfam" id="PF00171"/>
    </source>
</evidence>
<dbReference type="FunFam" id="3.40.309.10:FF:000012">
    <property type="entry name" value="Betaine aldehyde dehydrogenase"/>
    <property type="match status" value="1"/>
</dbReference>
<dbReference type="Pfam" id="PF00171">
    <property type="entry name" value="Aldedh"/>
    <property type="match status" value="1"/>
</dbReference>
<feature type="active site" evidence="5">
    <location>
        <position position="268"/>
    </location>
</feature>
<evidence type="ECO:0000256" key="2">
    <source>
        <dbReference type="ARBA" id="ARBA00023002"/>
    </source>
</evidence>
<dbReference type="Proteomes" id="UP000277212">
    <property type="component" value="Unassembled WGS sequence"/>
</dbReference>
<evidence type="ECO:0000256" key="5">
    <source>
        <dbReference type="PROSITE-ProRule" id="PRU10007"/>
    </source>
</evidence>
<name>A0A3M2SRW5_9HYPO</name>
<gene>
    <name evidence="8" type="ORF">CDV36_000228</name>
</gene>